<gene>
    <name evidence="1" type="ORF">DHETER_LOCUS499</name>
</gene>
<evidence type="ECO:0000313" key="2">
    <source>
        <dbReference type="Proteomes" id="UP000789702"/>
    </source>
</evidence>
<organism evidence="1 2">
    <name type="scientific">Dentiscutata heterogama</name>
    <dbReference type="NCBI Taxonomy" id="1316150"/>
    <lineage>
        <taxon>Eukaryota</taxon>
        <taxon>Fungi</taxon>
        <taxon>Fungi incertae sedis</taxon>
        <taxon>Mucoromycota</taxon>
        <taxon>Glomeromycotina</taxon>
        <taxon>Glomeromycetes</taxon>
        <taxon>Diversisporales</taxon>
        <taxon>Gigasporaceae</taxon>
        <taxon>Dentiscutata</taxon>
    </lineage>
</organism>
<comment type="caution">
    <text evidence="1">The sequence shown here is derived from an EMBL/GenBank/DDBJ whole genome shotgun (WGS) entry which is preliminary data.</text>
</comment>
<dbReference type="EMBL" id="CAJVPU010000252">
    <property type="protein sequence ID" value="CAG8444874.1"/>
    <property type="molecule type" value="Genomic_DNA"/>
</dbReference>
<name>A0ACA9K015_9GLOM</name>
<evidence type="ECO:0000313" key="1">
    <source>
        <dbReference type="EMBL" id="CAG8444874.1"/>
    </source>
</evidence>
<sequence>MTRKNKNILRYKTRSVLLNAHLIRDLTQLLEHSENYDVKIQAGESQNSKEFKAHSNILCARCPYFKSALSTNWVTRKDGYIIFSKPNISPSVFELILKFMYTGVVALEKQSGRDILSLMVAADELLLEELVIYVQDYLVTDQCSWVQQNFVQVLHTVFRLSNCKKLQDFCLESICEDPQPFFVSGDFNELDKEILFGLVKREDLRIDETEMWDYLIQWGIARTPGLGPNNNNISNWNSVCFAALRETLEQFMPYIRFTEISRADFYDKVRPYKQILGHELYEEMMEFHFKDKRPKNADLPARIAYSRIDSVILKPKHAAVISNWIERKESPFIFSKKNAYQFNLIYRGTRDGFSNVAIINRCQNHGAYVVVIKIRGSNKVVGGYNSLGYRRSMNNTQSFQSGFLTQMEWKYSLDSFLFNSDDMKNIKTMHLSRVSTPNQAHYASTHHAVNFGNSDLICNGLAGSCYKNYYQYRLLESEFTTEEIEIFAVNPQ</sequence>
<proteinExistence type="predicted"/>
<accession>A0ACA9K015</accession>
<dbReference type="Proteomes" id="UP000789702">
    <property type="component" value="Unassembled WGS sequence"/>
</dbReference>
<keyword evidence="2" id="KW-1185">Reference proteome</keyword>
<reference evidence="1" key="1">
    <citation type="submission" date="2021-06" db="EMBL/GenBank/DDBJ databases">
        <authorList>
            <person name="Kallberg Y."/>
            <person name="Tangrot J."/>
            <person name="Rosling A."/>
        </authorList>
    </citation>
    <scope>NUCLEOTIDE SEQUENCE</scope>
    <source>
        <strain evidence="1">IL203A</strain>
    </source>
</reference>
<protein>
    <submittedName>
        <fullName evidence="1">4855_t:CDS:1</fullName>
    </submittedName>
</protein>